<comment type="caution">
    <text evidence="1">The sequence shown here is derived from an EMBL/GenBank/DDBJ whole genome shotgun (WGS) entry which is preliminary data.</text>
</comment>
<dbReference type="EMBL" id="JAPFRF010000002">
    <property type="protein sequence ID" value="KAJ7341729.1"/>
    <property type="molecule type" value="Genomic_DNA"/>
</dbReference>
<protein>
    <submittedName>
        <fullName evidence="1">Uncharacterized protein</fullName>
    </submittedName>
</protein>
<dbReference type="OrthoDB" id="9049790at2759"/>
<feature type="non-terminal residue" evidence="1">
    <location>
        <position position="1"/>
    </location>
</feature>
<organism evidence="1 2">
    <name type="scientific">Phrynocephalus forsythii</name>
    <dbReference type="NCBI Taxonomy" id="171643"/>
    <lineage>
        <taxon>Eukaryota</taxon>
        <taxon>Metazoa</taxon>
        <taxon>Chordata</taxon>
        <taxon>Craniata</taxon>
        <taxon>Vertebrata</taxon>
        <taxon>Euteleostomi</taxon>
        <taxon>Lepidosauria</taxon>
        <taxon>Squamata</taxon>
        <taxon>Bifurcata</taxon>
        <taxon>Unidentata</taxon>
        <taxon>Episquamata</taxon>
        <taxon>Toxicofera</taxon>
        <taxon>Iguania</taxon>
        <taxon>Acrodonta</taxon>
        <taxon>Agamidae</taxon>
        <taxon>Agaminae</taxon>
        <taxon>Phrynocephalus</taxon>
    </lineage>
</organism>
<evidence type="ECO:0000313" key="2">
    <source>
        <dbReference type="Proteomes" id="UP001142489"/>
    </source>
</evidence>
<dbReference type="AlphaFoldDB" id="A0A9Q0Y3I0"/>
<keyword evidence="2" id="KW-1185">Reference proteome</keyword>
<sequence>SYPDVMLFWSQLLQRRHWRGARHPGKVELLRRKLDKAIGRLITTWGRIWIKHTDITCMARDMYRADGIHLSEIGNSQWVTGVRSAKGDWVQLQCSGRESSEARL</sequence>
<accession>A0A9Q0Y3I0</accession>
<evidence type="ECO:0000313" key="1">
    <source>
        <dbReference type="EMBL" id="KAJ7341729.1"/>
    </source>
</evidence>
<gene>
    <name evidence="1" type="ORF">JRQ81_006567</name>
</gene>
<name>A0A9Q0Y3I0_9SAUR</name>
<dbReference type="Proteomes" id="UP001142489">
    <property type="component" value="Unassembled WGS sequence"/>
</dbReference>
<proteinExistence type="predicted"/>
<reference evidence="1" key="1">
    <citation type="journal article" date="2023" name="DNA Res.">
        <title>Chromosome-level genome assembly of Phrynocephalus forsythii using third-generation DNA sequencing and Hi-C analysis.</title>
        <authorList>
            <person name="Qi Y."/>
            <person name="Zhao W."/>
            <person name="Zhao Y."/>
            <person name="Niu C."/>
            <person name="Cao S."/>
            <person name="Zhang Y."/>
        </authorList>
    </citation>
    <scope>NUCLEOTIDE SEQUENCE</scope>
    <source>
        <tissue evidence="1">Muscle</tissue>
    </source>
</reference>